<dbReference type="PROSITE" id="PS50109">
    <property type="entry name" value="HIS_KIN"/>
    <property type="match status" value="1"/>
</dbReference>
<dbReference type="SUPFAM" id="SSF55785">
    <property type="entry name" value="PYP-like sensor domain (PAS domain)"/>
    <property type="match status" value="1"/>
</dbReference>
<dbReference type="EMBL" id="CP120373">
    <property type="protein sequence ID" value="WEX87282.1"/>
    <property type="molecule type" value="Genomic_DNA"/>
</dbReference>
<dbReference type="Pfam" id="PF00989">
    <property type="entry name" value="PAS"/>
    <property type="match status" value="1"/>
</dbReference>
<dbReference type="PANTHER" id="PTHR43065:SF10">
    <property type="entry name" value="PEROXIDE STRESS-ACTIVATED HISTIDINE KINASE MAK3"/>
    <property type="match status" value="1"/>
</dbReference>
<gene>
    <name evidence="10" type="ORF">PZN02_003657</name>
</gene>
<evidence type="ECO:0000256" key="8">
    <source>
        <dbReference type="ARBA" id="ARBA00023012"/>
    </source>
</evidence>
<evidence type="ECO:0000256" key="2">
    <source>
        <dbReference type="ARBA" id="ARBA00012438"/>
    </source>
</evidence>
<dbReference type="Gene3D" id="3.30.565.10">
    <property type="entry name" value="Histidine kinase-like ATPase, C-terminal domain"/>
    <property type="match status" value="1"/>
</dbReference>
<evidence type="ECO:0000313" key="11">
    <source>
        <dbReference type="Proteomes" id="UP001229355"/>
    </source>
</evidence>
<reference evidence="10 11" key="1">
    <citation type="submission" date="2023-03" db="EMBL/GenBank/DDBJ databases">
        <authorList>
            <person name="Kaur S."/>
            <person name="Espinosa-Saiz D."/>
            <person name="Velazquez E."/>
            <person name="Menendez E."/>
            <person name="diCenzo G.C."/>
        </authorList>
    </citation>
    <scope>NUCLEOTIDE SEQUENCE [LARGE SCALE GENOMIC DNA]</scope>
    <source>
        <strain evidence="10 11">LMG 24692</strain>
    </source>
</reference>
<keyword evidence="7" id="KW-0067">ATP-binding</keyword>
<dbReference type="CDD" id="cd00082">
    <property type="entry name" value="HisKA"/>
    <property type="match status" value="1"/>
</dbReference>
<dbReference type="InterPro" id="IPR005467">
    <property type="entry name" value="His_kinase_dom"/>
</dbReference>
<dbReference type="Pfam" id="PF02518">
    <property type="entry name" value="HATPase_c"/>
    <property type="match status" value="1"/>
</dbReference>
<comment type="catalytic activity">
    <reaction evidence="1">
        <text>ATP + protein L-histidine = ADP + protein N-phospho-L-histidine.</text>
        <dbReference type="EC" id="2.7.13.3"/>
    </reaction>
</comment>
<evidence type="ECO:0000256" key="3">
    <source>
        <dbReference type="ARBA" id="ARBA00022553"/>
    </source>
</evidence>
<feature type="domain" description="Histidine kinase" evidence="9">
    <location>
        <begin position="149"/>
        <end position="368"/>
    </location>
</feature>
<dbReference type="EC" id="2.7.13.3" evidence="2"/>
<evidence type="ECO:0000313" key="10">
    <source>
        <dbReference type="EMBL" id="WEX87282.1"/>
    </source>
</evidence>
<keyword evidence="3" id="KW-0597">Phosphoprotein</keyword>
<dbReference type="InterPro" id="IPR035965">
    <property type="entry name" value="PAS-like_dom_sf"/>
</dbReference>
<dbReference type="InterPro" id="IPR036890">
    <property type="entry name" value="HATPase_C_sf"/>
</dbReference>
<keyword evidence="8" id="KW-0902">Two-component regulatory system</keyword>
<dbReference type="PRINTS" id="PR00344">
    <property type="entry name" value="BCTRLSENSOR"/>
</dbReference>
<dbReference type="SMART" id="SM00388">
    <property type="entry name" value="HisKA"/>
    <property type="match status" value="1"/>
</dbReference>
<dbReference type="Pfam" id="PF00512">
    <property type="entry name" value="HisKA"/>
    <property type="match status" value="1"/>
</dbReference>
<keyword evidence="6" id="KW-0418">Kinase</keyword>
<dbReference type="SMART" id="SM00387">
    <property type="entry name" value="HATPase_c"/>
    <property type="match status" value="1"/>
</dbReference>
<dbReference type="SUPFAM" id="SSF55874">
    <property type="entry name" value="ATPase domain of HSP90 chaperone/DNA topoisomerase II/histidine kinase"/>
    <property type="match status" value="1"/>
</dbReference>
<dbReference type="Gene3D" id="1.10.287.130">
    <property type="match status" value="1"/>
</dbReference>
<dbReference type="Gene3D" id="3.30.450.20">
    <property type="entry name" value="PAS domain"/>
    <property type="match status" value="1"/>
</dbReference>
<proteinExistence type="predicted"/>
<evidence type="ECO:0000256" key="6">
    <source>
        <dbReference type="ARBA" id="ARBA00022777"/>
    </source>
</evidence>
<protein>
    <recommendedName>
        <fullName evidence="2">histidine kinase</fullName>
        <ecNumber evidence="2">2.7.13.3</ecNumber>
    </recommendedName>
</protein>
<dbReference type="RefSeq" id="WP_280659337.1">
    <property type="nucleotide sequence ID" value="NZ_CP120373.1"/>
</dbReference>
<keyword evidence="5" id="KW-0547">Nucleotide-binding</keyword>
<accession>A0ABY8DB75</accession>
<dbReference type="InterPro" id="IPR013767">
    <property type="entry name" value="PAS_fold"/>
</dbReference>
<dbReference type="PANTHER" id="PTHR43065">
    <property type="entry name" value="SENSOR HISTIDINE KINASE"/>
    <property type="match status" value="1"/>
</dbReference>
<dbReference type="SUPFAM" id="SSF47384">
    <property type="entry name" value="Homodimeric domain of signal transducing histidine kinase"/>
    <property type="match status" value="1"/>
</dbReference>
<keyword evidence="4" id="KW-0808">Transferase</keyword>
<evidence type="ECO:0000256" key="1">
    <source>
        <dbReference type="ARBA" id="ARBA00000085"/>
    </source>
</evidence>
<dbReference type="InterPro" id="IPR036097">
    <property type="entry name" value="HisK_dim/P_sf"/>
</dbReference>
<sequence>MTDKATAMEPAGDANDLSMAVLNAIQNPVILVDESGLVAFANWEAESFFGASANHLARHNISAFIPFGSPLLTLIEQVRERRAPVNEYRVDLSSPRLGADKLVDLYVAPVLSTPGSVVIVFQERSMADKIDRQLTHRGAARSVTGLASMLAHEIKNPLSGIRGAAQLLETSVNDEDRALTRLICDETDRIVSLVDRMEVFSDERPVDRVPLNIHSVLDHVKAIAKAGFARGIKISENYDPSLPPVYANRDQLVQVFLNLIKNAAEAIGDRADGEIMLTTAYRPGIRLSVAGTREKISLPLEFCVHDNGPGVPTDLLPHLFDPFITTKTNGSGLGLALVAKIIGGHGGIVECDSQHNRTTFRVLMPASKGLAADDDEIPMTKGNIA</sequence>
<organism evidence="10 11">
    <name type="scientific">Sinorhizobium garamanticum</name>
    <dbReference type="NCBI Taxonomy" id="680247"/>
    <lineage>
        <taxon>Bacteria</taxon>
        <taxon>Pseudomonadati</taxon>
        <taxon>Pseudomonadota</taxon>
        <taxon>Alphaproteobacteria</taxon>
        <taxon>Hyphomicrobiales</taxon>
        <taxon>Rhizobiaceae</taxon>
        <taxon>Sinorhizobium/Ensifer group</taxon>
        <taxon>Sinorhizobium</taxon>
    </lineage>
</organism>
<evidence type="ECO:0000256" key="7">
    <source>
        <dbReference type="ARBA" id="ARBA00022840"/>
    </source>
</evidence>
<dbReference type="InterPro" id="IPR004358">
    <property type="entry name" value="Sig_transdc_His_kin-like_C"/>
</dbReference>
<dbReference type="Proteomes" id="UP001229355">
    <property type="component" value="Chromosome 1"/>
</dbReference>
<evidence type="ECO:0000256" key="4">
    <source>
        <dbReference type="ARBA" id="ARBA00022679"/>
    </source>
</evidence>
<name>A0ABY8DB75_9HYPH</name>
<dbReference type="InterPro" id="IPR003594">
    <property type="entry name" value="HATPase_dom"/>
</dbReference>
<keyword evidence="11" id="KW-1185">Reference proteome</keyword>
<evidence type="ECO:0000256" key="5">
    <source>
        <dbReference type="ARBA" id="ARBA00022741"/>
    </source>
</evidence>
<evidence type="ECO:0000259" key="9">
    <source>
        <dbReference type="PROSITE" id="PS50109"/>
    </source>
</evidence>
<dbReference type="InterPro" id="IPR003661">
    <property type="entry name" value="HisK_dim/P_dom"/>
</dbReference>